<protein>
    <submittedName>
        <fullName evidence="1">Uncharacterized protein</fullName>
    </submittedName>
</protein>
<evidence type="ECO:0000313" key="1">
    <source>
        <dbReference type="EMBL" id="PJI33242.1"/>
    </source>
</evidence>
<name>A0A2H9UNE5_9GAMM</name>
<organism evidence="1 2">
    <name type="scientific">Acinetobacter pseudolwoffii</name>
    <dbReference type="NCBI Taxonomy" id="2053287"/>
    <lineage>
        <taxon>Bacteria</taxon>
        <taxon>Pseudomonadati</taxon>
        <taxon>Pseudomonadota</taxon>
        <taxon>Gammaproteobacteria</taxon>
        <taxon>Moraxellales</taxon>
        <taxon>Moraxellaceae</taxon>
        <taxon>Acinetobacter</taxon>
    </lineage>
</organism>
<reference evidence="1 2" key="1">
    <citation type="submission" date="2017-11" db="EMBL/GenBank/DDBJ databases">
        <authorList>
            <person name="Han C.G."/>
        </authorList>
    </citation>
    <scope>NUCLEOTIDE SEQUENCE [LARGE SCALE GENOMIC DNA]</scope>
    <source>
        <strain evidence="1 2">ANC 5347</strain>
    </source>
</reference>
<dbReference type="Proteomes" id="UP000242351">
    <property type="component" value="Unassembled WGS sequence"/>
</dbReference>
<comment type="caution">
    <text evidence="1">The sequence shown here is derived from an EMBL/GenBank/DDBJ whole genome shotgun (WGS) entry which is preliminary data.</text>
</comment>
<dbReference type="SUPFAM" id="SSF46785">
    <property type="entry name" value="Winged helix' DNA-binding domain"/>
    <property type="match status" value="1"/>
</dbReference>
<reference evidence="1 2" key="2">
    <citation type="submission" date="2017-12" db="EMBL/GenBank/DDBJ databases">
        <title>Revising the taxonomy of the Acinetobacter lwoffii group: the description of Acinetobacter pseudolwoffii sp. nov. and emended description of Acinetobacter lwoffii.</title>
        <authorList>
            <person name="Nemec A."/>
        </authorList>
    </citation>
    <scope>NUCLEOTIDE SEQUENCE [LARGE SCALE GENOMIC DNA]</scope>
    <source>
        <strain evidence="1 2">ANC 5347</strain>
    </source>
</reference>
<dbReference type="EMBL" id="PGOZ01000003">
    <property type="protein sequence ID" value="PJI33242.1"/>
    <property type="molecule type" value="Genomic_DNA"/>
</dbReference>
<gene>
    <name evidence="1" type="ORF">CU320_04600</name>
</gene>
<accession>A0A2H9UNE5</accession>
<sequence>MFDFYLPLADHFMQVMLKNEIQNWEAKKFWLQFDQSKIKNHARHRQYMYSSLKILAKHGFLEFKYSENNSRLYLYSETEKLKKLRYKHLDKDYENIFNIEKENLIIQLDGLSIKNKYISELNSKYPEFRSKIIEIENKIHLKKKEYEIKLQFLEDFKNI</sequence>
<evidence type="ECO:0000313" key="2">
    <source>
        <dbReference type="Proteomes" id="UP000242351"/>
    </source>
</evidence>
<dbReference type="InterPro" id="IPR036390">
    <property type="entry name" value="WH_DNA-bd_sf"/>
</dbReference>
<dbReference type="AlphaFoldDB" id="A0A2H9UNE5"/>
<proteinExistence type="predicted"/>